<dbReference type="EMBL" id="MDCO01000006">
    <property type="protein sequence ID" value="OEJ15427.1"/>
    <property type="molecule type" value="Genomic_DNA"/>
</dbReference>
<dbReference type="RefSeq" id="WP_069725978.1">
    <property type="nucleotide sequence ID" value="NZ_MDCO01000006.1"/>
</dbReference>
<dbReference type="Proteomes" id="UP000095247">
    <property type="component" value="Unassembled WGS sequence"/>
</dbReference>
<comment type="caution">
    <text evidence="1">The sequence shown here is derived from an EMBL/GenBank/DDBJ whole genome shotgun (WGS) entry which is preliminary data.</text>
</comment>
<protein>
    <submittedName>
        <fullName evidence="1">Uncharacterized protein</fullName>
    </submittedName>
</protein>
<sequence>MIKTIKNFFKPKKHLICPICGANVEGSFRVLSLNVDGTVGAYAVHRECELKLREADYKLKLKKVKTLY</sequence>
<evidence type="ECO:0000313" key="1">
    <source>
        <dbReference type="EMBL" id="OEJ15427.1"/>
    </source>
</evidence>
<dbReference type="AlphaFoldDB" id="A0A1E5NH76"/>
<proteinExistence type="predicted"/>
<reference evidence="1 2" key="1">
    <citation type="submission" date="2016-08" db="EMBL/GenBank/DDBJ databases">
        <title>Characterization and recognition of Brachyspira hampsonii sp. nov., a novel intestinal spirochete that is pathogenic to pigs.</title>
        <authorList>
            <person name="Mirajkar N."/>
            <person name="La T."/>
            <person name="Phillips N."/>
            <person name="Hampson D."/>
            <person name="Gebhart C."/>
        </authorList>
    </citation>
    <scope>NUCLEOTIDE SEQUENCE [LARGE SCALE GENOMIC DNA]</scope>
    <source>
        <strain evidence="1 2">P280/1</strain>
    </source>
</reference>
<evidence type="ECO:0000313" key="2">
    <source>
        <dbReference type="Proteomes" id="UP000095247"/>
    </source>
</evidence>
<accession>A0A1E5NH76</accession>
<organism evidence="1 2">
    <name type="scientific">Brachyspira hampsonii</name>
    <dbReference type="NCBI Taxonomy" id="1287055"/>
    <lineage>
        <taxon>Bacteria</taxon>
        <taxon>Pseudomonadati</taxon>
        <taxon>Spirochaetota</taxon>
        <taxon>Spirochaetia</taxon>
        <taxon>Brachyspirales</taxon>
        <taxon>Brachyspiraceae</taxon>
        <taxon>Brachyspira</taxon>
    </lineage>
</organism>
<gene>
    <name evidence="1" type="ORF">BFL38_14145</name>
</gene>
<name>A0A1E5NH76_9SPIR</name>